<accession>A0A3A8HTC0</accession>
<sequence length="167" mass="18046">MKLPVRKGRLFRLPFADAPESRARLWKSMSEHGLFVPADAPQPLGTEFPLQVAFQGAGPVVSGRVRVMEHGVSGWVRGYFVKFVALDEGSLPLPVSPRDESPPPLPVVAPVDAPEASPSGSADSWREEPTPVGIRPRSTVEGAPALHDYSNVELLHARDPEAWQGGL</sequence>
<dbReference type="AlphaFoldDB" id="A0A3A8HTC0"/>
<feature type="non-terminal residue" evidence="2">
    <location>
        <position position="167"/>
    </location>
</feature>
<name>A0A3A8HTC0_9BACT</name>
<feature type="compositionally biased region" description="Low complexity" evidence="1">
    <location>
        <begin position="108"/>
        <end position="119"/>
    </location>
</feature>
<dbReference type="Gene3D" id="2.40.10.220">
    <property type="entry name" value="predicted glycosyltransferase like domains"/>
    <property type="match status" value="1"/>
</dbReference>
<keyword evidence="3" id="KW-1185">Reference proteome</keyword>
<evidence type="ECO:0000256" key="1">
    <source>
        <dbReference type="SAM" id="MobiDB-lite"/>
    </source>
</evidence>
<feature type="region of interest" description="Disordered" evidence="1">
    <location>
        <begin position="92"/>
        <end position="143"/>
    </location>
</feature>
<dbReference type="EMBL" id="RAVZ01000394">
    <property type="protein sequence ID" value="RKG73808.1"/>
    <property type="molecule type" value="Genomic_DNA"/>
</dbReference>
<gene>
    <name evidence="2" type="ORF">D7V88_35820</name>
</gene>
<evidence type="ECO:0000313" key="3">
    <source>
        <dbReference type="Proteomes" id="UP000268094"/>
    </source>
</evidence>
<proteinExistence type="predicted"/>
<protein>
    <recommendedName>
        <fullName evidence="4">PilZ domain-containing protein</fullName>
    </recommendedName>
</protein>
<dbReference type="Proteomes" id="UP000268094">
    <property type="component" value="Unassembled WGS sequence"/>
</dbReference>
<comment type="caution">
    <text evidence="2">The sequence shown here is derived from an EMBL/GenBank/DDBJ whole genome shotgun (WGS) entry which is preliminary data.</text>
</comment>
<evidence type="ECO:0008006" key="4">
    <source>
        <dbReference type="Google" id="ProtNLM"/>
    </source>
</evidence>
<reference evidence="3" key="1">
    <citation type="submission" date="2018-09" db="EMBL/GenBank/DDBJ databases">
        <authorList>
            <person name="Livingstone P.G."/>
            <person name="Whitworth D.E."/>
        </authorList>
    </citation>
    <scope>NUCLEOTIDE SEQUENCE [LARGE SCALE GENOMIC DNA]</scope>
    <source>
        <strain evidence="3">CA054A</strain>
    </source>
</reference>
<organism evidence="2 3">
    <name type="scientific">Corallococcus terminator</name>
    <dbReference type="NCBI Taxonomy" id="2316733"/>
    <lineage>
        <taxon>Bacteria</taxon>
        <taxon>Pseudomonadati</taxon>
        <taxon>Myxococcota</taxon>
        <taxon>Myxococcia</taxon>
        <taxon>Myxococcales</taxon>
        <taxon>Cystobacterineae</taxon>
        <taxon>Myxococcaceae</taxon>
        <taxon>Corallococcus</taxon>
    </lineage>
</organism>
<evidence type="ECO:0000313" key="2">
    <source>
        <dbReference type="EMBL" id="RKG73808.1"/>
    </source>
</evidence>